<gene>
    <name evidence="3" type="ORF">J3Q64DRAFT_1720878</name>
</gene>
<organism evidence="3 4">
    <name type="scientific">Phycomyces blakesleeanus</name>
    <dbReference type="NCBI Taxonomy" id="4837"/>
    <lineage>
        <taxon>Eukaryota</taxon>
        <taxon>Fungi</taxon>
        <taxon>Fungi incertae sedis</taxon>
        <taxon>Mucoromycota</taxon>
        <taxon>Mucoromycotina</taxon>
        <taxon>Mucoromycetes</taxon>
        <taxon>Mucorales</taxon>
        <taxon>Phycomycetaceae</taxon>
        <taxon>Phycomyces</taxon>
    </lineage>
</organism>
<feature type="compositionally biased region" description="Low complexity" evidence="1">
    <location>
        <begin position="198"/>
        <end position="227"/>
    </location>
</feature>
<accession>A0ABR3B9N2</accession>
<feature type="region of interest" description="Disordered" evidence="1">
    <location>
        <begin position="427"/>
        <end position="449"/>
    </location>
</feature>
<feature type="domain" description="GLTSCR protein conserved" evidence="2">
    <location>
        <begin position="305"/>
        <end position="405"/>
    </location>
</feature>
<feature type="region of interest" description="Disordered" evidence="1">
    <location>
        <begin position="1"/>
        <end position="23"/>
    </location>
</feature>
<keyword evidence="4" id="KW-1185">Reference proteome</keyword>
<dbReference type="EMBL" id="JBCLYO010000002">
    <property type="protein sequence ID" value="KAL0092757.1"/>
    <property type="molecule type" value="Genomic_DNA"/>
</dbReference>
<reference evidence="3 4" key="1">
    <citation type="submission" date="2024-04" db="EMBL/GenBank/DDBJ databases">
        <title>Symmetric and asymmetric DNA N6-adenine methylation regulates different biological responses in Mucorales.</title>
        <authorList>
            <consortium name="Lawrence Berkeley National Laboratory"/>
            <person name="Lax C."/>
            <person name="Mondo S.J."/>
            <person name="Osorio-Concepcion M."/>
            <person name="Muszewska A."/>
            <person name="Corrochano-Luque M."/>
            <person name="Gutierrez G."/>
            <person name="Riley R."/>
            <person name="Lipzen A."/>
            <person name="Guo J."/>
            <person name="Hundley H."/>
            <person name="Amirebrahimi M."/>
            <person name="Ng V."/>
            <person name="Lorenzo-Gutierrez D."/>
            <person name="Binder U."/>
            <person name="Yang J."/>
            <person name="Song Y."/>
            <person name="Canovas D."/>
            <person name="Navarro E."/>
            <person name="Freitag M."/>
            <person name="Gabaldon T."/>
            <person name="Grigoriev I.V."/>
            <person name="Corrochano L.M."/>
            <person name="Nicolas F.E."/>
            <person name="Garre V."/>
        </authorList>
    </citation>
    <scope>NUCLEOTIDE SEQUENCE [LARGE SCALE GENOMIC DNA]</scope>
    <source>
        <strain evidence="3 4">L51</strain>
    </source>
</reference>
<feature type="region of interest" description="Disordered" evidence="1">
    <location>
        <begin position="163"/>
        <end position="227"/>
    </location>
</feature>
<dbReference type="Pfam" id="PF15249">
    <property type="entry name" value="GLTSCR1"/>
    <property type="match status" value="1"/>
</dbReference>
<dbReference type="Proteomes" id="UP001448207">
    <property type="component" value="Unassembled WGS sequence"/>
</dbReference>
<evidence type="ECO:0000313" key="4">
    <source>
        <dbReference type="Proteomes" id="UP001448207"/>
    </source>
</evidence>
<sequence length="503" mass="56066">MTSQINRENTPAGLIDQMPNSDNPATAVDEEIITQLTLAGLKVLMVRKGDQIIYKLPDNMSVASIGEEQRKLLMSEIQALHAATMAAAAKANTARPTPISPAILASENSGAFAAAKTLAPKHNGFAAPLPVPLQAQTSSAEADALKETKRKLREELEQQQLRIQQQNASTYQNMNSSEVKTTRKYVKTGKYSKKRQQQHSLQHSQPQQPMQLQVQPTDPAQPQQHNLSQQQLLALQQSLQAGPSAPTHAPAPIPHTVPLSQVNPKPFGFVPNQLPAKPMFAKRMPEEEEQHLGVKQRFAESLVSDHRAVTRPDYHTPFRSLQDAIDRILPYHIYQYPKGDLDANKIPMDRQDNTMLDIFKCQADMFERHAKVSQKMSKCADSSSLQILLDRQLLADQRQRLTEEQARVAAEQAAQHQEMLRAQAEHARLTTNQDTQARPPTNSGSASSYANGLAQASALLQNPQFANQYSQLSPELQQQLLRNREQLAALIEQHSKDNKMFAR</sequence>
<evidence type="ECO:0000256" key="1">
    <source>
        <dbReference type="SAM" id="MobiDB-lite"/>
    </source>
</evidence>
<evidence type="ECO:0000313" key="3">
    <source>
        <dbReference type="EMBL" id="KAL0092757.1"/>
    </source>
</evidence>
<feature type="compositionally biased region" description="Polar residues" evidence="1">
    <location>
        <begin position="167"/>
        <end position="179"/>
    </location>
</feature>
<feature type="compositionally biased region" description="Basic residues" evidence="1">
    <location>
        <begin position="182"/>
        <end position="197"/>
    </location>
</feature>
<comment type="caution">
    <text evidence="3">The sequence shown here is derived from an EMBL/GenBank/DDBJ whole genome shotgun (WGS) entry which is preliminary data.</text>
</comment>
<proteinExistence type="predicted"/>
<evidence type="ECO:0000259" key="2">
    <source>
        <dbReference type="Pfam" id="PF15249"/>
    </source>
</evidence>
<dbReference type="InterPro" id="IPR015671">
    <property type="entry name" value="GSCR1_dom"/>
</dbReference>
<feature type="compositionally biased region" description="Polar residues" evidence="1">
    <location>
        <begin position="429"/>
        <end position="449"/>
    </location>
</feature>
<protein>
    <recommendedName>
        <fullName evidence="2">GLTSCR protein conserved domain-containing protein</fullName>
    </recommendedName>
</protein>
<name>A0ABR3B9N2_PHYBL</name>